<dbReference type="InterPro" id="IPR038765">
    <property type="entry name" value="Papain-like_cys_pep_sf"/>
</dbReference>
<feature type="domain" description="USP" evidence="2">
    <location>
        <begin position="475"/>
        <end position="870"/>
    </location>
</feature>
<dbReference type="Proteomes" id="UP000269276">
    <property type="component" value="Unassembled WGS sequence"/>
</dbReference>
<evidence type="ECO:0000256" key="1">
    <source>
        <dbReference type="SAM" id="MobiDB-lite"/>
    </source>
</evidence>
<feature type="region of interest" description="Disordered" evidence="1">
    <location>
        <begin position="1208"/>
        <end position="1235"/>
    </location>
</feature>
<feature type="region of interest" description="Disordered" evidence="1">
    <location>
        <begin position="1442"/>
        <end position="1729"/>
    </location>
</feature>
<comment type="caution">
    <text evidence="3">The sequence shown here is derived from an EMBL/GenBank/DDBJ whole genome shotgun (WGS) entry which is preliminary data.</text>
</comment>
<feature type="compositionally biased region" description="Polar residues" evidence="1">
    <location>
        <begin position="1208"/>
        <end position="1220"/>
    </location>
</feature>
<dbReference type="PROSITE" id="PS50235">
    <property type="entry name" value="USP_3"/>
    <property type="match status" value="1"/>
</dbReference>
<feature type="compositionally biased region" description="Polar residues" evidence="1">
    <location>
        <begin position="1582"/>
        <end position="1631"/>
    </location>
</feature>
<proteinExistence type="predicted"/>
<feature type="compositionally biased region" description="Acidic residues" evidence="1">
    <location>
        <begin position="933"/>
        <end position="947"/>
    </location>
</feature>
<sequence>MRSDQHRVRLTNAGYKAAYFAFRSAFYQDALDREYESGAARARALDSRKRSTFDAWMAFVQQWKIGESEFIDAYSGIAQSYYETRSDWEGRFPFLLSPDAVQPLCIHEGEPAIHVVPNMLPTTWCLNKLKHIYGPILLHLMWQLSHASASEPRLVIHRKIDHLYLIRLQLPYKRSSRMKLAPEDPVIVSVQSQNTAGIASPDECLKIKRPWALQSDNPTFSKFGRPTESRARVKEFPLQSKVEALVLQIEERYNYAFNRIEGAVYLFNWENRPVEWTWDDNRRFYSVMLERMIEECNKDYETTCTVDTLFLVHCLRVACPPKGLEWLYYELEPYVHHPFRASGGHAAHGLNMTTGWPEDYETLDDFVEEDCNIDIEPWIWNMMRGGLDHHYDAIVDYVRNLPRDNPPYWHESLGPGPPVPLTIWGGAVRHVTFRAKKRGPAASTSGPEQQQEIAVRDTGRQSSQRNVPTGVPQRGNLSNKDQICYASAIIQMLCNVPKLRALVSATSNLPFNADTGRGLHGFISLGDPGFAIHQTIFSQLRQIASTLEATNTRLPADSTLDFLRTLRQINTQTCQEFPEAGEYDPSTLLGVLLEMLNDAGDRSQPLTDTVELRPNRVWLKNQEEAIKAGRLIASLLEDVPLQFSIHKSIGNDSEVDDLCTLRVVYESVCSVEGCRSPFSRGFSFEQVLNLQFPQDDPTGAYRVSDLIENWSVGSGRAVCGYDNLHGLALPAKKRILTTPEILFLRIERLSLGDLMTSGSIFEAENAAQIVSNPLIVEETINLQPWCSRDLPSEERLGPLPERMRAKATHYGIEAIIQYHNRHFFTYAKAKDQDGNLFWAKFDDTLPTVVWENPLQIEHRTGDFILVYRLLSEAEVLEALAIPATSRTPRQPEPGEEIEEIEEIENLNAANETGDLSDYEDSIGDPVNIHDILNDDGDASEDDDDLPGDSEARQRISGITYEEYSRKSGREKGEYFEEIFKFLAETVDNDGEAEFLFDLAARAKALGEELQAALDSRQVQRSSDREQSDWDAAVMAALERQPKQFQDYIAKLKTEIRDLEKEHRSLERRLKETQSKTPKPSDDPTPRDEPTPGKRSKPSKESKSKKKQPEFSEEEQSARVRLQNLMFEEHTVNSQLSSIKNDIEAAREERDHLQQEIDTLRSNDPTAPSSLISVRPEDLVGQLRDQMQNLSPQSLADLIQQATTELVSRTTMAAEAPQQQLPAHGGAESGTQGLSQATPFPVVSAAQLTPSTTLPASLSGARDTIPATVPGPGFPSSSDLQSSPTQRQGSGQSTAPAPIFQTPTTPASVLAQPGGFNLPGQPSSTSQHGVMGPPGRTPQTGERRPYDMIRSAEVSPSRQGGPESPLKRQFVSTTKPDTSAAPLLPTTRQDLGPTPPAQYGAYQAGHTGPGVPPTYFMIPGGFFPYKAAPPPHAYDTRAPITVSQAGPTIPSTVGSVEPPSTSRLPTSRPPPPPYNVPAPTTVSQATPAVPSTVGNVTVPQATSRLPVPVRSSGTVSPSSGATNLQAGHSQRGQEASSSAQPITRPPSSGTTSGPNTGSSQPGQGTLPSAQPSTRPPPPDTTSGLKTGASQPAQGTLPSAQPSTRPPSSGATSGLNTRSSHPGQGAVSSAQPGTQPPLPDTSTGTATSPTKPPHTTGGHGAATGQAQSRPTVPPGPLPPSSLAARGSGQSSVRGSRPGARGASANPLRGNFSRGGRTARGARGARGGGGRG</sequence>
<feature type="compositionally biased region" description="Low complexity" evidence="1">
    <location>
        <begin position="1540"/>
        <end position="1571"/>
    </location>
</feature>
<feature type="compositionally biased region" description="Basic and acidic residues" evidence="1">
    <location>
        <begin position="1140"/>
        <end position="1160"/>
    </location>
</feature>
<evidence type="ECO:0000259" key="2">
    <source>
        <dbReference type="PROSITE" id="PS50235"/>
    </source>
</evidence>
<dbReference type="InterPro" id="IPR028889">
    <property type="entry name" value="USP"/>
</dbReference>
<feature type="compositionally biased region" description="Low complexity" evidence="1">
    <location>
        <begin position="1678"/>
        <end position="1696"/>
    </location>
</feature>
<dbReference type="GO" id="GO:0004843">
    <property type="term" value="F:cysteine-type deubiquitinase activity"/>
    <property type="evidence" value="ECO:0007669"/>
    <property type="project" value="InterPro"/>
</dbReference>
<feature type="compositionally biased region" description="Pro residues" evidence="1">
    <location>
        <begin position="1466"/>
        <end position="1475"/>
    </location>
</feature>
<reference evidence="3 4" key="1">
    <citation type="journal article" date="2018" name="BMC Genomics">
        <title>Genomic evidence for intraspecific hybridization in a clonal and extremely halotolerant yeast.</title>
        <authorList>
            <person name="Gostincar C."/>
            <person name="Stajich J.E."/>
            <person name="Zupancic J."/>
            <person name="Zalar P."/>
            <person name="Gunde-Cimerman N."/>
        </authorList>
    </citation>
    <scope>NUCLEOTIDE SEQUENCE [LARGE SCALE GENOMIC DNA]</scope>
    <source>
        <strain evidence="3 4">EXF-2682</strain>
    </source>
</reference>
<feature type="compositionally biased region" description="Basic and acidic residues" evidence="1">
    <location>
        <begin position="1062"/>
        <end position="1109"/>
    </location>
</feature>
<feature type="region of interest" description="Disordered" evidence="1">
    <location>
        <begin position="437"/>
        <end position="474"/>
    </location>
</feature>
<feature type="region of interest" description="Disordered" evidence="1">
    <location>
        <begin position="1062"/>
        <end position="1170"/>
    </location>
</feature>
<evidence type="ECO:0000313" key="4">
    <source>
        <dbReference type="Proteomes" id="UP000269276"/>
    </source>
</evidence>
<protein>
    <recommendedName>
        <fullName evidence="2">USP domain-containing protein</fullName>
    </recommendedName>
</protein>
<feature type="compositionally biased region" description="Polar residues" evidence="1">
    <location>
        <begin position="442"/>
        <end position="452"/>
    </location>
</feature>
<dbReference type="VEuPathDB" id="FungiDB:BTJ68_15548"/>
<feature type="compositionally biased region" description="Polar residues" evidence="1">
    <location>
        <begin position="1491"/>
        <end position="1502"/>
    </location>
</feature>
<dbReference type="InterPro" id="IPR001394">
    <property type="entry name" value="Peptidase_C19_UCH"/>
</dbReference>
<dbReference type="Gene3D" id="3.90.70.10">
    <property type="entry name" value="Cysteine proteinases"/>
    <property type="match status" value="1"/>
</dbReference>
<dbReference type="EMBL" id="QWIP01000277">
    <property type="protein sequence ID" value="RMY67306.1"/>
    <property type="molecule type" value="Genomic_DNA"/>
</dbReference>
<feature type="region of interest" description="Disordered" evidence="1">
    <location>
        <begin position="907"/>
        <end position="956"/>
    </location>
</feature>
<feature type="region of interest" description="Disordered" evidence="1">
    <location>
        <begin position="1253"/>
        <end position="1393"/>
    </location>
</feature>
<evidence type="ECO:0000313" key="3">
    <source>
        <dbReference type="EMBL" id="RMY67306.1"/>
    </source>
</evidence>
<feature type="compositionally biased region" description="Polar residues" evidence="1">
    <location>
        <begin position="1638"/>
        <end position="1647"/>
    </location>
</feature>
<feature type="compositionally biased region" description="Polar residues" evidence="1">
    <location>
        <begin position="1442"/>
        <end position="1453"/>
    </location>
</feature>
<feature type="compositionally biased region" description="Polar residues" evidence="1">
    <location>
        <begin position="1161"/>
        <end position="1170"/>
    </location>
</feature>
<organism evidence="3 4">
    <name type="scientific">Hortaea werneckii</name>
    <name type="common">Black yeast</name>
    <name type="synonym">Cladosporium werneckii</name>
    <dbReference type="NCBI Taxonomy" id="91943"/>
    <lineage>
        <taxon>Eukaryota</taxon>
        <taxon>Fungi</taxon>
        <taxon>Dikarya</taxon>
        <taxon>Ascomycota</taxon>
        <taxon>Pezizomycotina</taxon>
        <taxon>Dothideomycetes</taxon>
        <taxon>Dothideomycetidae</taxon>
        <taxon>Mycosphaerellales</taxon>
        <taxon>Teratosphaeriaceae</taxon>
        <taxon>Hortaea</taxon>
    </lineage>
</organism>
<name>A0A3M7DTT2_HORWE</name>
<feature type="compositionally biased region" description="Polar residues" evidence="1">
    <location>
        <begin position="1274"/>
        <end position="1306"/>
    </location>
</feature>
<gene>
    <name evidence="3" type="ORF">D0863_07879</name>
</gene>
<accession>A0A3M7DTT2</accession>
<dbReference type="OrthoDB" id="3884955at2759"/>
<dbReference type="SUPFAM" id="SSF54001">
    <property type="entry name" value="Cysteine proteinases"/>
    <property type="match status" value="1"/>
</dbReference>
<feature type="compositionally biased region" description="Polar residues" evidence="1">
    <location>
        <begin position="1510"/>
        <end position="1539"/>
    </location>
</feature>
<dbReference type="Pfam" id="PF00443">
    <property type="entry name" value="UCH"/>
    <property type="match status" value="1"/>
</dbReference>
<dbReference type="GO" id="GO:0016579">
    <property type="term" value="P:protein deubiquitination"/>
    <property type="evidence" value="ECO:0007669"/>
    <property type="project" value="InterPro"/>
</dbReference>